<feature type="region of interest" description="Disordered" evidence="1">
    <location>
        <begin position="1"/>
        <end position="31"/>
    </location>
</feature>
<evidence type="ECO:0000259" key="2">
    <source>
        <dbReference type="PROSITE" id="PS50990"/>
    </source>
</evidence>
<organism evidence="3 4">
    <name type="scientific">Leptospirillum ferriphilum YSK</name>
    <dbReference type="NCBI Taxonomy" id="1441628"/>
    <lineage>
        <taxon>Bacteria</taxon>
        <taxon>Pseudomonadati</taxon>
        <taxon>Nitrospirota</taxon>
        <taxon>Nitrospiria</taxon>
        <taxon>Nitrospirales</taxon>
        <taxon>Nitrospiraceae</taxon>
        <taxon>Leptospirillum</taxon>
    </lineage>
</organism>
<dbReference type="CDD" id="cd02423">
    <property type="entry name" value="Peptidase_C39G"/>
    <property type="match status" value="1"/>
</dbReference>
<dbReference type="Pfam" id="PF03412">
    <property type="entry name" value="Peptidase_C39"/>
    <property type="match status" value="1"/>
</dbReference>
<evidence type="ECO:0000313" key="4">
    <source>
        <dbReference type="Proteomes" id="UP000027059"/>
    </source>
</evidence>
<dbReference type="AlphaFoldDB" id="A0A059Y0M4"/>
<feature type="compositionally biased region" description="Basic and acidic residues" evidence="1">
    <location>
        <begin position="1"/>
        <end position="14"/>
    </location>
</feature>
<dbReference type="GO" id="GO:0006508">
    <property type="term" value="P:proteolysis"/>
    <property type="evidence" value="ECO:0007669"/>
    <property type="project" value="InterPro"/>
</dbReference>
<dbReference type="PROSITE" id="PS50990">
    <property type="entry name" value="PEPTIDASE_C39"/>
    <property type="match status" value="1"/>
</dbReference>
<dbReference type="HOGENOM" id="CLU_092029_0_0_0"/>
<dbReference type="GO" id="GO:0005524">
    <property type="term" value="F:ATP binding"/>
    <property type="evidence" value="ECO:0007669"/>
    <property type="project" value="InterPro"/>
</dbReference>
<dbReference type="Gene3D" id="3.90.70.10">
    <property type="entry name" value="Cysteine proteinases"/>
    <property type="match status" value="1"/>
</dbReference>
<protein>
    <submittedName>
        <fullName evidence="3">Peptidase C39</fullName>
    </submittedName>
</protein>
<reference evidence="3 4" key="2">
    <citation type="journal article" date="2015" name="Biomed. Res. Int.">
        <title>Effects of Arsenite Resistance on the Growth and Functional Gene Expression of Leptospirillum ferriphilum and Acidithiobacillus thiooxidans in Pure Culture and Coculture.</title>
        <authorList>
            <person name="Jiang H."/>
            <person name="Liang Y."/>
            <person name="Yin H."/>
            <person name="Xiao Y."/>
            <person name="Guo X."/>
            <person name="Xu Y."/>
            <person name="Hu Q."/>
            <person name="Liu H."/>
            <person name="Liu X."/>
        </authorList>
    </citation>
    <scope>NUCLEOTIDE SEQUENCE [LARGE SCALE GENOMIC DNA]</scope>
    <source>
        <strain evidence="3 4">YSK</strain>
    </source>
</reference>
<sequence>MFMKQAEESERSGRQEGVPGRKNVSGPGPGPRRRSVQIFLWILAGVFLTLLVPKRDFAGVIFLNSTPTGVLTVPSQSYAELRFRDVVRQKYDFSCGSAAVATLLTFEYLRPTTETEAFRFMYKTGDRKKIRKHGFSLLDIKRYLGSLGYKSDGYRLSLDKLMELSLPAIVLIEVNGYKHFVVIKGVSRQNVLIGDPSMGLRMETRTHFRTLWKNKIVFVIHEGPDILITRKTFNNPQDWNIVNISVPANVVKNNLPLSTQLLAVPGPNQFQLGGFAKIGIP</sequence>
<proteinExistence type="predicted"/>
<dbReference type="KEGG" id="lfp:Y981_10480"/>
<dbReference type="Proteomes" id="UP000027059">
    <property type="component" value="Chromosome"/>
</dbReference>
<dbReference type="GO" id="GO:0008233">
    <property type="term" value="F:peptidase activity"/>
    <property type="evidence" value="ECO:0007669"/>
    <property type="project" value="InterPro"/>
</dbReference>
<name>A0A059Y0M4_9BACT</name>
<evidence type="ECO:0000313" key="3">
    <source>
        <dbReference type="EMBL" id="AIA31012.1"/>
    </source>
</evidence>
<dbReference type="InterPro" id="IPR005074">
    <property type="entry name" value="Peptidase_C39"/>
</dbReference>
<evidence type="ECO:0000256" key="1">
    <source>
        <dbReference type="SAM" id="MobiDB-lite"/>
    </source>
</evidence>
<gene>
    <name evidence="3" type="ORF">Y981_10480</name>
</gene>
<accession>A0A059Y0M4</accession>
<dbReference type="GO" id="GO:0016020">
    <property type="term" value="C:membrane"/>
    <property type="evidence" value="ECO:0007669"/>
    <property type="project" value="InterPro"/>
</dbReference>
<feature type="domain" description="Peptidase C39" evidence="2">
    <location>
        <begin position="89"/>
        <end position="219"/>
    </location>
</feature>
<dbReference type="EMBL" id="CP007243">
    <property type="protein sequence ID" value="AIA31012.1"/>
    <property type="molecule type" value="Genomic_DNA"/>
</dbReference>
<keyword evidence="4" id="KW-1185">Reference proteome</keyword>
<reference evidence="4" key="1">
    <citation type="submission" date="2014-02" db="EMBL/GenBank/DDBJ databases">
        <title>Complete genome sequence and comparative genomic analysis of the nitrogen-fixing bacterium Leptospirillum ferriphilum YSK.</title>
        <authorList>
            <person name="Guo X."/>
            <person name="Yin H."/>
            <person name="Liang Y."/>
            <person name="Hu Q."/>
            <person name="Ma L."/>
            <person name="Xiao Y."/>
            <person name="Zhang X."/>
            <person name="Qiu G."/>
            <person name="Liu X."/>
        </authorList>
    </citation>
    <scope>NUCLEOTIDE SEQUENCE [LARGE SCALE GENOMIC DNA]</scope>
    <source>
        <strain evidence="4">YSK</strain>
    </source>
</reference>